<feature type="domain" description="Rhodanese" evidence="1">
    <location>
        <begin position="398"/>
        <end position="477"/>
    </location>
</feature>
<comment type="caution">
    <text evidence="2">The sequence shown here is derived from an EMBL/GenBank/DDBJ whole genome shotgun (WGS) entry which is preliminary data.</text>
</comment>
<organism evidence="2 3">
    <name type="scientific">Ammoniphilus resinae</name>
    <dbReference type="NCBI Taxonomy" id="861532"/>
    <lineage>
        <taxon>Bacteria</taxon>
        <taxon>Bacillati</taxon>
        <taxon>Bacillota</taxon>
        <taxon>Bacilli</taxon>
        <taxon>Bacillales</taxon>
        <taxon>Paenibacillaceae</taxon>
        <taxon>Aneurinibacillus group</taxon>
        <taxon>Ammoniphilus</taxon>
    </lineage>
</organism>
<dbReference type="PANTHER" id="PTHR44086:SF10">
    <property type="entry name" value="THIOSULFATE SULFURTRANSFERASE_RHODANESE-LIKE DOMAIN-CONTAINING PROTEIN 3"/>
    <property type="match status" value="1"/>
</dbReference>
<sequence length="522" mass="57715">MIIREILPDELEALLLSNEPYALLDIRERPAYNRGQILGSTNVPRYELEFRIPQLVPIQSTEIILYDDEGERAPLAAKSLEENGYSHTKVLKGGLNAWEKAGKPLVKGVNVPSKTFGEVVASQHSINQIAPAELHDQLKRGEAFIGIEVRPPEEVGHSGSIPGFINIQGVELPLVANDLAKQGKKIVVTCAGRTRGIIAATTLKMMGIDVLDLHNGTMGWVLSGFELESMIPAGPKPSVESKESAHNFAAQLVKDHGIRHLSVERLREMQQEESYLYVFDVRTKEEYESGHIPGTVSLPGGQAIQCADDFIAVRNSTIVFVCEDQVRSTLTAYWYLKMGFKNVYVLESGMGPWQESDLEKGVPTVVPIGLQKAAGKIIKVDAATLRNERSNRKIIYVGNSRDFKNGHIPGSVWLLRSLLEEKIGEIAITEDPIVLTCKDGNQAIFAAATLMELGYKRVQALEGGTDAWRSAGFALEKGSSGIIGEADDILPRSHERSRQQMIDYLNWEEKLHDDPLYTKILD</sequence>
<feature type="domain" description="Rhodanese" evidence="1">
    <location>
        <begin position="278"/>
        <end position="362"/>
    </location>
</feature>
<evidence type="ECO:0000313" key="3">
    <source>
        <dbReference type="Proteomes" id="UP001519343"/>
    </source>
</evidence>
<proteinExistence type="predicted"/>
<dbReference type="Pfam" id="PF00581">
    <property type="entry name" value="Rhodanese"/>
    <property type="match status" value="4"/>
</dbReference>
<feature type="domain" description="Rhodanese" evidence="1">
    <location>
        <begin position="17"/>
        <end position="107"/>
    </location>
</feature>
<dbReference type="InterPro" id="IPR001763">
    <property type="entry name" value="Rhodanese-like_dom"/>
</dbReference>
<dbReference type="EMBL" id="JAGGKT010000019">
    <property type="protein sequence ID" value="MBP1934351.1"/>
    <property type="molecule type" value="Genomic_DNA"/>
</dbReference>
<dbReference type="PANTHER" id="PTHR44086">
    <property type="entry name" value="THIOSULFATE SULFURTRANSFERASE RDL2, MITOCHONDRIAL-RELATED"/>
    <property type="match status" value="1"/>
</dbReference>
<evidence type="ECO:0000313" key="2">
    <source>
        <dbReference type="EMBL" id="MBP1934351.1"/>
    </source>
</evidence>
<reference evidence="2 3" key="1">
    <citation type="submission" date="2021-03" db="EMBL/GenBank/DDBJ databases">
        <title>Genomic Encyclopedia of Type Strains, Phase IV (KMG-IV): sequencing the most valuable type-strain genomes for metagenomic binning, comparative biology and taxonomic classification.</title>
        <authorList>
            <person name="Goeker M."/>
        </authorList>
    </citation>
    <scope>NUCLEOTIDE SEQUENCE [LARGE SCALE GENOMIC DNA]</scope>
    <source>
        <strain evidence="2 3">DSM 24738</strain>
    </source>
</reference>
<dbReference type="InterPro" id="IPR036873">
    <property type="entry name" value="Rhodanese-like_dom_sf"/>
</dbReference>
<evidence type="ECO:0000259" key="1">
    <source>
        <dbReference type="PROSITE" id="PS50206"/>
    </source>
</evidence>
<dbReference type="Proteomes" id="UP001519343">
    <property type="component" value="Unassembled WGS sequence"/>
</dbReference>
<accession>A0ABS4GVQ7</accession>
<keyword evidence="3" id="KW-1185">Reference proteome</keyword>
<dbReference type="PROSITE" id="PS50206">
    <property type="entry name" value="RHODANESE_3"/>
    <property type="match status" value="4"/>
</dbReference>
<protein>
    <submittedName>
        <fullName evidence="2">Rhodanese-related sulfurtransferase</fullName>
    </submittedName>
</protein>
<dbReference type="RefSeq" id="WP_209812348.1">
    <property type="nucleotide sequence ID" value="NZ_JAGGKT010000019.1"/>
</dbReference>
<dbReference type="Gene3D" id="3.40.250.10">
    <property type="entry name" value="Rhodanese-like domain"/>
    <property type="match status" value="4"/>
</dbReference>
<gene>
    <name evidence="2" type="ORF">J2Z37_004371</name>
</gene>
<dbReference type="SUPFAM" id="SSF52821">
    <property type="entry name" value="Rhodanese/Cell cycle control phosphatase"/>
    <property type="match status" value="4"/>
</dbReference>
<dbReference type="SMART" id="SM00450">
    <property type="entry name" value="RHOD"/>
    <property type="match status" value="4"/>
</dbReference>
<dbReference type="CDD" id="cd00158">
    <property type="entry name" value="RHOD"/>
    <property type="match status" value="1"/>
</dbReference>
<feature type="domain" description="Rhodanese" evidence="1">
    <location>
        <begin position="147"/>
        <end position="229"/>
    </location>
</feature>
<name>A0ABS4GVQ7_9BACL</name>